<keyword evidence="7" id="KW-1185">Reference proteome</keyword>
<dbReference type="CDD" id="cd01398">
    <property type="entry name" value="RPI_A"/>
    <property type="match status" value="1"/>
</dbReference>
<accession>A0A1B0FDH1</accession>
<dbReference type="InterPro" id="IPR004788">
    <property type="entry name" value="Ribose5P_isomerase_type_A"/>
</dbReference>
<dbReference type="PhylomeDB" id="A0A1B0FDH1"/>
<comment type="pathway">
    <text evidence="1">Carbohydrate degradation; pentose phosphate pathway; D-ribose 5-phosphate from D-ribulose 5-phosphate (non-oxidative stage): step 1/1.</text>
</comment>
<dbReference type="FunFam" id="3.30.70.260:FF:000018">
    <property type="entry name" value="Ribose-5-phosphate isomerase A"/>
    <property type="match status" value="1"/>
</dbReference>
<organism evidence="6 7">
    <name type="scientific">Glossina morsitans morsitans</name>
    <name type="common">Savannah tsetse fly</name>
    <dbReference type="NCBI Taxonomy" id="37546"/>
    <lineage>
        <taxon>Eukaryota</taxon>
        <taxon>Metazoa</taxon>
        <taxon>Ecdysozoa</taxon>
        <taxon>Arthropoda</taxon>
        <taxon>Hexapoda</taxon>
        <taxon>Insecta</taxon>
        <taxon>Pterygota</taxon>
        <taxon>Neoptera</taxon>
        <taxon>Endopterygota</taxon>
        <taxon>Diptera</taxon>
        <taxon>Brachycera</taxon>
        <taxon>Muscomorpha</taxon>
        <taxon>Hippoboscoidea</taxon>
        <taxon>Glossinidae</taxon>
        <taxon>Glossina</taxon>
    </lineage>
</organism>
<dbReference type="Gene3D" id="3.40.50.1360">
    <property type="match status" value="1"/>
</dbReference>
<evidence type="ECO:0000256" key="3">
    <source>
        <dbReference type="ARBA" id="ARBA00011959"/>
    </source>
</evidence>
<dbReference type="VEuPathDB" id="VectorBase:GMOY001649"/>
<dbReference type="AlphaFoldDB" id="A0A1B0FDH1"/>
<dbReference type="InterPro" id="IPR037171">
    <property type="entry name" value="NagB/RpiA_transferase-like"/>
</dbReference>
<dbReference type="GO" id="GO:0009052">
    <property type="term" value="P:pentose-phosphate shunt, non-oxidative branch"/>
    <property type="evidence" value="ECO:0007669"/>
    <property type="project" value="InterPro"/>
</dbReference>
<dbReference type="EC" id="5.3.1.6" evidence="3"/>
<evidence type="ECO:0000256" key="4">
    <source>
        <dbReference type="ARBA" id="ARBA00023235"/>
    </source>
</evidence>
<evidence type="ECO:0000313" key="7">
    <source>
        <dbReference type="Proteomes" id="UP000092444"/>
    </source>
</evidence>
<dbReference type="Pfam" id="PF06026">
    <property type="entry name" value="Rib_5-P_isom_A"/>
    <property type="match status" value="2"/>
</dbReference>
<dbReference type="STRING" id="37546.A0A1B0FDH1"/>
<dbReference type="Gene3D" id="3.30.70.260">
    <property type="match status" value="1"/>
</dbReference>
<protein>
    <recommendedName>
        <fullName evidence="3">ribose-5-phosphate isomerase</fullName>
        <ecNumber evidence="3">5.3.1.6</ecNumber>
    </recommendedName>
    <alternativeName>
        <fullName evidence="5">Phosphoriboisomerase</fullName>
    </alternativeName>
</protein>
<dbReference type="PANTHER" id="PTHR11934">
    <property type="entry name" value="RIBOSE-5-PHOSPHATE ISOMERASE"/>
    <property type="match status" value="1"/>
</dbReference>
<name>A0A1B0FDH1_GLOMM</name>
<proteinExistence type="inferred from homology"/>
<dbReference type="GO" id="GO:0006014">
    <property type="term" value="P:D-ribose metabolic process"/>
    <property type="evidence" value="ECO:0007669"/>
    <property type="project" value="TreeGrafter"/>
</dbReference>
<comment type="similarity">
    <text evidence="2">Belongs to the ribose 5-phosphate isomerase family.</text>
</comment>
<dbReference type="PANTHER" id="PTHR11934:SF0">
    <property type="entry name" value="RIBOSE-5-PHOSPHATE ISOMERASE"/>
    <property type="match status" value="1"/>
</dbReference>
<evidence type="ECO:0000256" key="2">
    <source>
        <dbReference type="ARBA" id="ARBA00008088"/>
    </source>
</evidence>
<dbReference type="GO" id="GO:0005737">
    <property type="term" value="C:cytoplasm"/>
    <property type="evidence" value="ECO:0007669"/>
    <property type="project" value="TreeGrafter"/>
</dbReference>
<reference evidence="6" key="1">
    <citation type="submission" date="2020-05" db="UniProtKB">
        <authorList>
            <consortium name="EnsemblMetazoa"/>
        </authorList>
    </citation>
    <scope>IDENTIFICATION</scope>
    <source>
        <strain evidence="6">Yale</strain>
    </source>
</reference>
<dbReference type="SUPFAM" id="SSF100950">
    <property type="entry name" value="NagB/RpiA/CoA transferase-like"/>
    <property type="match status" value="1"/>
</dbReference>
<evidence type="ECO:0000256" key="1">
    <source>
        <dbReference type="ARBA" id="ARBA00004988"/>
    </source>
</evidence>
<sequence length="217" mass="24214">MKHARGFYRNLSRILNLVEKMSLNEAKRIAAHRAVNEWVQNDTAIGIGSGSTVVFAVERLAERMKSENLNVACVPTSFQARQLIIEQIGRAFNLDRNPQLDVAIDGADELGDQYKKGIPVEVTPMAYVPIKQHIQKCFGGGLKLRMAVAKAGPCVTDNGNFILDWEFANEKIYNWPEVNRDLLMIPGVVETGLFVNMATKAYFGMSDGQVRTQERNA</sequence>
<evidence type="ECO:0000256" key="5">
    <source>
        <dbReference type="ARBA" id="ARBA00029734"/>
    </source>
</evidence>
<dbReference type="GO" id="GO:0004751">
    <property type="term" value="F:ribose-5-phosphate isomerase activity"/>
    <property type="evidence" value="ECO:0007669"/>
    <property type="project" value="UniProtKB-EC"/>
</dbReference>
<dbReference type="UniPathway" id="UPA00115">
    <property type="reaction ID" value="UER00412"/>
</dbReference>
<dbReference type="EMBL" id="CCAG010008713">
    <property type="status" value="NOT_ANNOTATED_CDS"/>
    <property type="molecule type" value="Genomic_DNA"/>
</dbReference>
<keyword evidence="4" id="KW-0413">Isomerase</keyword>
<dbReference type="Proteomes" id="UP000092444">
    <property type="component" value="Unassembled WGS sequence"/>
</dbReference>
<dbReference type="EnsemblMetazoa" id="GMOY001649-RA">
    <property type="protein sequence ID" value="GMOY001649-PA"/>
    <property type="gene ID" value="GMOY001649"/>
</dbReference>
<dbReference type="SUPFAM" id="SSF75445">
    <property type="entry name" value="D-ribose-5-phosphate isomerase (RpiA), lid domain"/>
    <property type="match status" value="1"/>
</dbReference>
<evidence type="ECO:0000313" key="6">
    <source>
        <dbReference type="EnsemblMetazoa" id="GMOY001649-PA"/>
    </source>
</evidence>